<keyword evidence="2 5" id="KW-0812">Transmembrane</keyword>
<evidence type="ECO:0000256" key="1">
    <source>
        <dbReference type="ARBA" id="ARBA00004141"/>
    </source>
</evidence>
<evidence type="ECO:0000256" key="4">
    <source>
        <dbReference type="ARBA" id="ARBA00023136"/>
    </source>
</evidence>
<comment type="caution">
    <text evidence="6">The sequence shown here is derived from an EMBL/GenBank/DDBJ whole genome shotgun (WGS) entry which is preliminary data.</text>
</comment>
<dbReference type="EMBL" id="JAACAK010000002">
    <property type="protein sequence ID" value="NIR73606.1"/>
    <property type="molecule type" value="Genomic_DNA"/>
</dbReference>
<dbReference type="Proteomes" id="UP000702544">
    <property type="component" value="Unassembled WGS sequence"/>
</dbReference>
<evidence type="ECO:0000313" key="6">
    <source>
        <dbReference type="EMBL" id="NIR73606.1"/>
    </source>
</evidence>
<feature type="transmembrane region" description="Helical" evidence="5">
    <location>
        <begin position="20"/>
        <end position="40"/>
    </location>
</feature>
<keyword evidence="4 5" id="KW-0472">Membrane</keyword>
<evidence type="ECO:0000313" key="7">
    <source>
        <dbReference type="Proteomes" id="UP000702544"/>
    </source>
</evidence>
<keyword evidence="3 5" id="KW-1133">Transmembrane helix</keyword>
<gene>
    <name evidence="6" type="ORF">GWO12_00600</name>
</gene>
<feature type="transmembrane region" description="Helical" evidence="5">
    <location>
        <begin position="131"/>
        <end position="149"/>
    </location>
</feature>
<proteinExistence type="predicted"/>
<feature type="transmembrane region" description="Helical" evidence="5">
    <location>
        <begin position="75"/>
        <end position="92"/>
    </location>
</feature>
<dbReference type="GO" id="GO:0016020">
    <property type="term" value="C:membrane"/>
    <property type="evidence" value="ECO:0007669"/>
    <property type="project" value="UniProtKB-SubCell"/>
</dbReference>
<name>A0AAE5C7M9_9BACT</name>
<evidence type="ECO:0000256" key="5">
    <source>
        <dbReference type="SAM" id="Phobius"/>
    </source>
</evidence>
<dbReference type="InterPro" id="IPR032808">
    <property type="entry name" value="DoxX"/>
</dbReference>
<evidence type="ECO:0000256" key="3">
    <source>
        <dbReference type="ARBA" id="ARBA00022989"/>
    </source>
</evidence>
<comment type="subcellular location">
    <subcellularLocation>
        <location evidence="1">Membrane</location>
        <topology evidence="1">Multi-pass membrane protein</topology>
    </subcellularLocation>
</comment>
<protein>
    <submittedName>
        <fullName evidence="6">DoxX family protein</fullName>
    </submittedName>
</protein>
<dbReference type="Pfam" id="PF07681">
    <property type="entry name" value="DoxX"/>
    <property type="match status" value="1"/>
</dbReference>
<sequence length="161" mass="18011">MIDLRRRFDQLDARLCAWMARYAIRLLRISLGIVFLWFGFLKFFPNLSPAQELATRTIEVLSFGLAPPEVSRPLLAAWESAIGVGLILGIYLRATLLLLWLQMLGTLTPLFLFPGEAFIHIPSVPSMEGQYIIKNLVLISAGIVIGSTVRGGELTNEPRRT</sequence>
<feature type="transmembrane region" description="Helical" evidence="5">
    <location>
        <begin position="99"/>
        <end position="119"/>
    </location>
</feature>
<evidence type="ECO:0000256" key="2">
    <source>
        <dbReference type="ARBA" id="ARBA00022692"/>
    </source>
</evidence>
<organism evidence="6 7">
    <name type="scientific">Candidatus Kutchimonas denitrificans</name>
    <dbReference type="NCBI Taxonomy" id="3056748"/>
    <lineage>
        <taxon>Bacteria</taxon>
        <taxon>Pseudomonadati</taxon>
        <taxon>Gemmatimonadota</taxon>
        <taxon>Gemmatimonadia</taxon>
        <taxon>Candidatus Palauibacterales</taxon>
        <taxon>Candidatus Palauibacteraceae</taxon>
        <taxon>Candidatus Kutchimonas</taxon>
    </lineage>
</organism>
<reference evidence="6 7" key="1">
    <citation type="submission" date="2020-01" db="EMBL/GenBank/DDBJ databases">
        <title>Genomes assembled from Gulf of Kutch pelagic sediment metagenomes.</title>
        <authorList>
            <person name="Chandrashekar M."/>
            <person name="Mahajan M.S."/>
            <person name="Dave K.J."/>
            <person name="Vatsa P."/>
            <person name="Nathani N.M."/>
        </authorList>
    </citation>
    <scope>NUCLEOTIDE SEQUENCE [LARGE SCALE GENOMIC DNA]</scope>
    <source>
        <strain evidence="6">KS3-K002</strain>
    </source>
</reference>
<dbReference type="AlphaFoldDB" id="A0AAE5C7M9"/>
<accession>A0AAE5C7M9</accession>